<evidence type="ECO:0000313" key="3">
    <source>
        <dbReference type="Proteomes" id="UP000176998"/>
    </source>
</evidence>
<protein>
    <submittedName>
        <fullName evidence="2">Uncharacterized protein</fullName>
    </submittedName>
</protein>
<evidence type="ECO:0000256" key="1">
    <source>
        <dbReference type="SAM" id="MobiDB-lite"/>
    </source>
</evidence>
<dbReference type="EMBL" id="MJBS01000005">
    <property type="protein sequence ID" value="OHF03739.1"/>
    <property type="molecule type" value="Genomic_DNA"/>
</dbReference>
<evidence type="ECO:0000313" key="2">
    <source>
        <dbReference type="EMBL" id="OHF03739.1"/>
    </source>
</evidence>
<dbReference type="Proteomes" id="UP000176998">
    <property type="component" value="Unassembled WGS sequence"/>
</dbReference>
<feature type="non-terminal residue" evidence="2">
    <location>
        <position position="1"/>
    </location>
</feature>
<dbReference type="AlphaFoldDB" id="A0A1G4BQM6"/>
<name>A0A1G4BQM6_9PEZI</name>
<reference evidence="2 3" key="1">
    <citation type="submission" date="2016-09" db="EMBL/GenBank/DDBJ databases">
        <authorList>
            <person name="Capua I."/>
            <person name="De Benedictis P."/>
            <person name="Joannis T."/>
            <person name="Lombin L.H."/>
            <person name="Cattoli G."/>
        </authorList>
    </citation>
    <scope>NUCLEOTIDE SEQUENCE [LARGE SCALE GENOMIC DNA]</scope>
    <source>
        <strain evidence="2 3">IMI 309357</strain>
    </source>
</reference>
<comment type="caution">
    <text evidence="2">The sequence shown here is derived from an EMBL/GenBank/DDBJ whole genome shotgun (WGS) entry which is preliminary data.</text>
</comment>
<gene>
    <name evidence="2" type="ORF">CORC01_01058</name>
</gene>
<feature type="region of interest" description="Disordered" evidence="1">
    <location>
        <begin position="15"/>
        <end position="38"/>
    </location>
</feature>
<keyword evidence="3" id="KW-1185">Reference proteome</keyword>
<organism evidence="2 3">
    <name type="scientific">Colletotrichum orchidophilum</name>
    <dbReference type="NCBI Taxonomy" id="1209926"/>
    <lineage>
        <taxon>Eukaryota</taxon>
        <taxon>Fungi</taxon>
        <taxon>Dikarya</taxon>
        <taxon>Ascomycota</taxon>
        <taxon>Pezizomycotina</taxon>
        <taxon>Sordariomycetes</taxon>
        <taxon>Hypocreomycetidae</taxon>
        <taxon>Glomerellales</taxon>
        <taxon>Glomerellaceae</taxon>
        <taxon>Colletotrichum</taxon>
    </lineage>
</organism>
<accession>A0A1G4BQM6</accession>
<dbReference type="RefSeq" id="XP_022480875.1">
    <property type="nucleotide sequence ID" value="XM_022612714.1"/>
</dbReference>
<sequence>RLVQTRLPEIPIQLQTLPRPGAPSPPQRIQHQSTGDAEEMKASMQAVKIALEPHHPPGFRKVGSSRILSSVNGANDEHVCVCVCAWACQVWVAFHGQGVPIGSPSPSQERSQLPSWEMDSSQLDCPRAGRCPKQAAEAPVTVSCGMGRLD</sequence>
<proteinExistence type="predicted"/>
<dbReference type="GeneID" id="34554224"/>